<name>A0A6U9XRI2_9STRA</name>
<dbReference type="EMBL" id="HBIX01009345">
    <property type="protein sequence ID" value="CAE0714392.1"/>
    <property type="molecule type" value="Transcribed_RNA"/>
</dbReference>
<dbReference type="EMBL" id="HBIX01009344">
    <property type="protein sequence ID" value="CAE0714391.1"/>
    <property type="molecule type" value="Transcribed_RNA"/>
</dbReference>
<sequence>MGGIETACEDIPDIDDPICTCPECVQEMQFMYTGALCELNQVLSGKCTQNSPNAYEAGYRITDALDPTLVLGTGQAKQQDTITIRSPNGCIPDTLAVTLSFPTGAVTQTFVVDAQCDGGRGLILLEDYGAFQFTGYTCDANSVYNCLQEVSYDLNVCNYGTEDETVYEMSLSIKETESGTIVFQNLIENVPPEDLMLSPGECYNDAREVNVDRCVTQSYCVEVVGNATNPITGTPPNCSDSHEIKFDWEGPPEIPDTPAPSPEPTPPPSPAPTSTCVIDIELAGCPVPPILLDNDCEGRPQTITFKYNGGPCGQSKNFQSRQKFTCTDSAVPPPTAVGTLNYIEAVPRGGGDQYFAGNVAVGTQYTLNENLEFDKLSADMTITVFESQGGALLQTVDVHLSCSQALFLFDKFGANQVVKWVETDGRVVSAEASGITTDSFKIELESGDVVKPVRLLEMQVLTNAQEAPIDYTDNVKGKILRPGDSIELPGFPIDIDLTQRIKYTFFTTIIGETEDGTNMCNGNDFHECTIGFNLSPVFPTDVPTPRPTLTAFPTGPAETTPCEIASNIECTVIQPSNPLVPLSCDDLSGDASRTCPASTELLAAFLVYDGTFGPSVFVNPVCGKNEFFGRFVNAGEFVEINTRAKDFCEGVLTINLYDADPLQGGKLLGSGDAAIACPGPWTIGNTIAPGLTLAYYANTIDNGLTFTYNFAEAEVQIDYVAYNAGRTPLVGVGGSYSGSSPFTSGEISPFGSIGARGQQVLKSDTQKVQLEGKAGTNLDFLLEASAQSDNDFALSCATTVSYSIEL</sequence>
<feature type="region of interest" description="Disordered" evidence="1">
    <location>
        <begin position="232"/>
        <end position="273"/>
    </location>
</feature>
<dbReference type="AlphaFoldDB" id="A0A6U9XRI2"/>
<accession>A0A6U9XRI2</accession>
<gene>
    <name evidence="3" type="ORF">PAUS00366_LOCUS7143</name>
    <name evidence="4" type="ORF">PAUS00366_LOCUS7144</name>
</gene>
<evidence type="ECO:0000313" key="4">
    <source>
        <dbReference type="EMBL" id="CAE0714392.1"/>
    </source>
</evidence>
<feature type="compositionally biased region" description="Pro residues" evidence="1">
    <location>
        <begin position="252"/>
        <end position="271"/>
    </location>
</feature>
<evidence type="ECO:0000259" key="2">
    <source>
        <dbReference type="Pfam" id="PF24269"/>
    </source>
</evidence>
<feature type="domain" description="DUF7467" evidence="2">
    <location>
        <begin position="299"/>
        <end position="420"/>
    </location>
</feature>
<reference evidence="3" key="1">
    <citation type="submission" date="2021-01" db="EMBL/GenBank/DDBJ databases">
        <authorList>
            <person name="Corre E."/>
            <person name="Pelletier E."/>
            <person name="Niang G."/>
            <person name="Scheremetjew M."/>
            <person name="Finn R."/>
            <person name="Kale V."/>
            <person name="Holt S."/>
            <person name="Cochrane G."/>
            <person name="Meng A."/>
            <person name="Brown T."/>
            <person name="Cohen L."/>
        </authorList>
    </citation>
    <scope>NUCLEOTIDE SEQUENCE</scope>
    <source>
        <strain evidence="3">10249 10 AB</strain>
    </source>
</reference>
<organism evidence="3">
    <name type="scientific">Pseudo-nitzschia australis</name>
    <dbReference type="NCBI Taxonomy" id="44445"/>
    <lineage>
        <taxon>Eukaryota</taxon>
        <taxon>Sar</taxon>
        <taxon>Stramenopiles</taxon>
        <taxon>Ochrophyta</taxon>
        <taxon>Bacillariophyta</taxon>
        <taxon>Bacillariophyceae</taxon>
        <taxon>Bacillariophycidae</taxon>
        <taxon>Bacillariales</taxon>
        <taxon>Bacillariaceae</taxon>
        <taxon>Pseudo-nitzschia</taxon>
    </lineage>
</organism>
<evidence type="ECO:0000256" key="1">
    <source>
        <dbReference type="SAM" id="MobiDB-lite"/>
    </source>
</evidence>
<dbReference type="Pfam" id="PF24269">
    <property type="entry name" value="DUF7467"/>
    <property type="match status" value="1"/>
</dbReference>
<proteinExistence type="predicted"/>
<protein>
    <recommendedName>
        <fullName evidence="2">DUF7467 domain-containing protein</fullName>
    </recommendedName>
</protein>
<evidence type="ECO:0000313" key="3">
    <source>
        <dbReference type="EMBL" id="CAE0714391.1"/>
    </source>
</evidence>
<dbReference type="InterPro" id="IPR055890">
    <property type="entry name" value="DUF7467"/>
</dbReference>